<feature type="coiled-coil region" evidence="7">
    <location>
        <begin position="157"/>
        <end position="191"/>
    </location>
</feature>
<dbReference type="InterPro" id="IPR006144">
    <property type="entry name" value="Secretion_HlyD_CS"/>
</dbReference>
<dbReference type="GO" id="GO:0009306">
    <property type="term" value="P:protein secretion"/>
    <property type="evidence" value="ECO:0007669"/>
    <property type="project" value="InterPro"/>
</dbReference>
<evidence type="ECO:0000256" key="8">
    <source>
        <dbReference type="SAM" id="Phobius"/>
    </source>
</evidence>
<feature type="domain" description="AprE-like beta-barrel" evidence="10">
    <location>
        <begin position="323"/>
        <end position="415"/>
    </location>
</feature>
<organism evidence="11 12">
    <name type="scientific">Ramlibacter lithotrophicus</name>
    <dbReference type="NCBI Taxonomy" id="2606681"/>
    <lineage>
        <taxon>Bacteria</taxon>
        <taxon>Pseudomonadati</taxon>
        <taxon>Pseudomonadota</taxon>
        <taxon>Betaproteobacteria</taxon>
        <taxon>Burkholderiales</taxon>
        <taxon>Comamonadaceae</taxon>
        <taxon>Ramlibacter</taxon>
    </lineage>
</organism>
<evidence type="ECO:0000259" key="10">
    <source>
        <dbReference type="Pfam" id="PF26002"/>
    </source>
</evidence>
<dbReference type="Pfam" id="PF25973">
    <property type="entry name" value="BSH_CzcB"/>
    <property type="match status" value="1"/>
</dbReference>
<protein>
    <submittedName>
        <fullName evidence="11">HlyD family efflux transporter periplasmic adaptor subunit</fullName>
    </submittedName>
</protein>
<dbReference type="Gene3D" id="2.40.30.170">
    <property type="match status" value="1"/>
</dbReference>
<dbReference type="InterPro" id="IPR058982">
    <property type="entry name" value="Beta-barrel_AprE"/>
</dbReference>
<evidence type="ECO:0000256" key="5">
    <source>
        <dbReference type="ARBA" id="ARBA00022989"/>
    </source>
</evidence>
<feature type="transmembrane region" description="Helical" evidence="8">
    <location>
        <begin position="51"/>
        <end position="73"/>
    </location>
</feature>
<dbReference type="PANTHER" id="PTHR30386:SF28">
    <property type="entry name" value="EXPORTED PROTEIN"/>
    <property type="match status" value="1"/>
</dbReference>
<evidence type="ECO:0000256" key="7">
    <source>
        <dbReference type="SAM" id="Coils"/>
    </source>
</evidence>
<dbReference type="SUPFAM" id="SSF51230">
    <property type="entry name" value="Single hybrid motif"/>
    <property type="match status" value="1"/>
</dbReference>
<proteinExistence type="inferred from homology"/>
<keyword evidence="4 8" id="KW-0812">Transmembrane</keyword>
<dbReference type="InterPro" id="IPR050739">
    <property type="entry name" value="MFP"/>
</dbReference>
<evidence type="ECO:0000256" key="4">
    <source>
        <dbReference type="ARBA" id="ARBA00022692"/>
    </source>
</evidence>
<comment type="subcellular location">
    <subcellularLocation>
        <location evidence="1">Membrane</location>
        <topology evidence="1">Single-pass membrane protein</topology>
    </subcellularLocation>
</comment>
<dbReference type="InterPro" id="IPR011053">
    <property type="entry name" value="Single_hybrid_motif"/>
</dbReference>
<feature type="coiled-coil region" evidence="7">
    <location>
        <begin position="216"/>
        <end position="250"/>
    </location>
</feature>
<keyword evidence="5 8" id="KW-1133">Transmembrane helix</keyword>
<keyword evidence="7" id="KW-0175">Coiled coil</keyword>
<evidence type="ECO:0000256" key="6">
    <source>
        <dbReference type="ARBA" id="ARBA00023136"/>
    </source>
</evidence>
<dbReference type="InterPro" id="IPR058647">
    <property type="entry name" value="BSH_CzcB-like"/>
</dbReference>
<evidence type="ECO:0000313" key="11">
    <source>
        <dbReference type="EMBL" id="NKE64739.1"/>
    </source>
</evidence>
<evidence type="ECO:0000256" key="2">
    <source>
        <dbReference type="ARBA" id="ARBA00009477"/>
    </source>
</evidence>
<evidence type="ECO:0000256" key="3">
    <source>
        <dbReference type="ARBA" id="ARBA00022448"/>
    </source>
</evidence>
<accession>A0A7X6DCN5</accession>
<sequence>MGGHDGAIPGQACRLARMARADVTVLPLFRSEALEHQRDTWLGEIVLARPLSFALLTWFFVGCAAIGISFLVWGEYTKKARVSGYLAPDQGLVKVFSRQAGTVTALHVQDGQAVRRGEVLATVSTERTTSRGDTQVAIATQLEVRRNSIHEEIAKTQQMYDEQARAAKDRLDRLQDDLRRAASAIQTQEQRVKLSFLSLERSARLLEDKYVSELAVQDKRAELLDQESRLHDLQRSRNAAEREAASVASELKNLPLKARSAMAALERLASEIAASSFENEARREELILAPQDGTVTAIQATLGKQAAPVQPLMSLIPATARLQAELYVPSRAIAFVRGGNVARLQYQAFPYQKFGSHQGRVVRVSRTAISAQELPWPAPLPEPYYVVVVMPEHDYVTAYGQQEPLRSGMQVNADIWLGRRSLIEWIMEPLFSVSGRL</sequence>
<gene>
    <name evidence="11" type="ORF">RAMLITH_02795</name>
</gene>
<dbReference type="Pfam" id="PF26002">
    <property type="entry name" value="Beta-barrel_AprE"/>
    <property type="match status" value="1"/>
</dbReference>
<evidence type="ECO:0000256" key="1">
    <source>
        <dbReference type="ARBA" id="ARBA00004167"/>
    </source>
</evidence>
<dbReference type="PRINTS" id="PR01490">
    <property type="entry name" value="RTXTOXIND"/>
</dbReference>
<dbReference type="PANTHER" id="PTHR30386">
    <property type="entry name" value="MEMBRANE FUSION SUBUNIT OF EMRAB-TOLC MULTIDRUG EFFLUX PUMP"/>
    <property type="match status" value="1"/>
</dbReference>
<name>A0A7X6DCN5_9BURK</name>
<keyword evidence="3" id="KW-0813">Transport</keyword>
<evidence type="ECO:0000259" key="9">
    <source>
        <dbReference type="Pfam" id="PF25973"/>
    </source>
</evidence>
<comment type="caution">
    <text evidence="11">The sequence shown here is derived from an EMBL/GenBank/DDBJ whole genome shotgun (WGS) entry which is preliminary data.</text>
</comment>
<keyword evidence="6 8" id="KW-0472">Membrane</keyword>
<dbReference type="Gene3D" id="2.40.50.100">
    <property type="match status" value="1"/>
</dbReference>
<dbReference type="GO" id="GO:0016020">
    <property type="term" value="C:membrane"/>
    <property type="evidence" value="ECO:0007669"/>
    <property type="project" value="UniProtKB-SubCell"/>
</dbReference>
<comment type="similarity">
    <text evidence="2">Belongs to the membrane fusion protein (MFP) (TC 8.A.1) family.</text>
</comment>
<reference evidence="11 12" key="1">
    <citation type="journal article" date="2020" name="Nature">
        <title>Bacterial chemolithoautotrophy via manganese oxidation.</title>
        <authorList>
            <person name="Yu H."/>
            <person name="Leadbetter J.R."/>
        </authorList>
    </citation>
    <scope>NUCLEOTIDE SEQUENCE [LARGE SCALE GENOMIC DNA]</scope>
    <source>
        <strain evidence="11 12">RBP-1</strain>
    </source>
</reference>
<keyword evidence="12" id="KW-1185">Reference proteome</keyword>
<dbReference type="Proteomes" id="UP000521868">
    <property type="component" value="Unassembled WGS sequence"/>
</dbReference>
<dbReference type="PROSITE" id="PS00543">
    <property type="entry name" value="HLYD_FAMILY"/>
    <property type="match status" value="1"/>
</dbReference>
<dbReference type="AlphaFoldDB" id="A0A7X6DCN5"/>
<dbReference type="EMBL" id="VTOX01000001">
    <property type="protein sequence ID" value="NKE64739.1"/>
    <property type="molecule type" value="Genomic_DNA"/>
</dbReference>
<evidence type="ECO:0000313" key="12">
    <source>
        <dbReference type="Proteomes" id="UP000521868"/>
    </source>
</evidence>
<feature type="domain" description="CzcB-like barrel-sandwich hybrid" evidence="9">
    <location>
        <begin position="93"/>
        <end position="306"/>
    </location>
</feature>